<name>A0ABQ0F808_APOSI</name>
<organism evidence="16 17">
    <name type="scientific">Apodemus speciosus</name>
    <name type="common">Large Japanese field mouse</name>
    <dbReference type="NCBI Taxonomy" id="105296"/>
    <lineage>
        <taxon>Eukaryota</taxon>
        <taxon>Metazoa</taxon>
        <taxon>Chordata</taxon>
        <taxon>Craniata</taxon>
        <taxon>Vertebrata</taxon>
        <taxon>Euteleostomi</taxon>
        <taxon>Mammalia</taxon>
        <taxon>Eutheria</taxon>
        <taxon>Euarchontoglires</taxon>
        <taxon>Glires</taxon>
        <taxon>Rodentia</taxon>
        <taxon>Myomorpha</taxon>
        <taxon>Muroidea</taxon>
        <taxon>Muridae</taxon>
        <taxon>Murinae</taxon>
        <taxon>Apodemus</taxon>
    </lineage>
</organism>
<comment type="function">
    <text evidence="13">Dioxygenase that catalyzes the conversion of the modified genomic base 5-methylcytosine (5mC) into 5-hydroxymethylcytosine (5hmC) and plays a key role in epigenetic chromatin reprogramming during embryonic development.</text>
</comment>
<comment type="subcellular location">
    <subcellularLocation>
        <location evidence="1">Chromosome</location>
    </subcellularLocation>
</comment>
<evidence type="ECO:0000259" key="15">
    <source>
        <dbReference type="PROSITE" id="PS51058"/>
    </source>
</evidence>
<evidence type="ECO:0000256" key="11">
    <source>
        <dbReference type="ARBA" id="ARBA00049431"/>
    </source>
</evidence>
<comment type="catalytic activity">
    <reaction evidence="13">
        <text>a 5-methyl-2'-deoxycytidine in DNA + 2-oxoglutarate + O2 = a 5-hydroxymethyl-2'-deoxycytidine in DNA + succinate + CO2</text>
        <dbReference type="Rhea" id="RHEA:52636"/>
        <dbReference type="Rhea" id="RHEA-COMP:11370"/>
        <dbReference type="Rhea" id="RHEA-COMP:13315"/>
        <dbReference type="ChEBI" id="CHEBI:15379"/>
        <dbReference type="ChEBI" id="CHEBI:16526"/>
        <dbReference type="ChEBI" id="CHEBI:16810"/>
        <dbReference type="ChEBI" id="CHEBI:30031"/>
        <dbReference type="ChEBI" id="CHEBI:85454"/>
        <dbReference type="ChEBI" id="CHEBI:136731"/>
        <dbReference type="EC" id="1.14.11.80"/>
    </reaction>
</comment>
<feature type="compositionally biased region" description="Polar residues" evidence="14">
    <location>
        <begin position="150"/>
        <end position="174"/>
    </location>
</feature>
<feature type="region of interest" description="Disordered" evidence="14">
    <location>
        <begin position="826"/>
        <end position="863"/>
    </location>
</feature>
<dbReference type="PROSITE" id="PS51058">
    <property type="entry name" value="ZF_CXXC"/>
    <property type="match status" value="1"/>
</dbReference>
<feature type="compositionally biased region" description="Polar residues" evidence="14">
    <location>
        <begin position="1241"/>
        <end position="1253"/>
    </location>
</feature>
<dbReference type="PANTHER" id="PTHR23358">
    <property type="entry name" value="METHYLCYTOSINE DIOXYGENASE TET"/>
    <property type="match status" value="1"/>
</dbReference>
<dbReference type="InterPro" id="IPR002857">
    <property type="entry name" value="Znf_CXXC"/>
</dbReference>
<evidence type="ECO:0000256" key="13">
    <source>
        <dbReference type="RuleBase" id="RU367064"/>
    </source>
</evidence>
<evidence type="ECO:0000256" key="10">
    <source>
        <dbReference type="ARBA" id="ARBA00047840"/>
    </source>
</evidence>
<feature type="region of interest" description="Disordered" evidence="14">
    <location>
        <begin position="1833"/>
        <end position="1857"/>
    </location>
</feature>
<dbReference type="PANTHER" id="PTHR23358:SF2">
    <property type="entry name" value="METHYLCYTOSINE DIOXYGENASE TET1"/>
    <property type="match status" value="1"/>
</dbReference>
<evidence type="ECO:0000256" key="8">
    <source>
        <dbReference type="ARBA" id="ARBA00023002"/>
    </source>
</evidence>
<evidence type="ECO:0000256" key="4">
    <source>
        <dbReference type="ARBA" id="ARBA00022723"/>
    </source>
</evidence>
<dbReference type="InterPro" id="IPR024779">
    <property type="entry name" value="2OGFeDO_JBP1/TET_oxygenase_dom"/>
</dbReference>
<comment type="catalytic activity">
    <reaction evidence="11 13">
        <text>a 5-hydroxymethyl-2'-deoxycytidine in DNA + 2-oxoglutarate + O2 = a 5-formyl-2'-deoxycytidine in DNA + succinate + CO2 + H2O</text>
        <dbReference type="Rhea" id="RHEA:53828"/>
        <dbReference type="Rhea" id="RHEA-COMP:13315"/>
        <dbReference type="Rhea" id="RHEA-COMP:13656"/>
        <dbReference type="ChEBI" id="CHEBI:15377"/>
        <dbReference type="ChEBI" id="CHEBI:15379"/>
        <dbReference type="ChEBI" id="CHEBI:16526"/>
        <dbReference type="ChEBI" id="CHEBI:16810"/>
        <dbReference type="ChEBI" id="CHEBI:30031"/>
        <dbReference type="ChEBI" id="CHEBI:136731"/>
        <dbReference type="ChEBI" id="CHEBI:137731"/>
        <dbReference type="EC" id="1.14.11.80"/>
    </reaction>
</comment>
<keyword evidence="6 13" id="KW-0862">Zinc</keyword>
<feature type="region of interest" description="Disordered" evidence="14">
    <location>
        <begin position="1709"/>
        <end position="1775"/>
    </location>
</feature>
<feature type="region of interest" description="Disordered" evidence="14">
    <location>
        <begin position="1070"/>
        <end position="1136"/>
    </location>
</feature>
<comment type="similarity">
    <text evidence="2 13">Belongs to the TET family.</text>
</comment>
<keyword evidence="7 13" id="KW-0223">Dioxygenase</keyword>
<comment type="catalytic activity">
    <reaction evidence="10 13">
        <text>a 5-formyl-2'-deoxycytidine in DNA + 2-oxoglutarate + O2 = a 5-carboxyl-2'-deoxycytidine in DNA + succinate + CO2 + H(+)</text>
        <dbReference type="Rhea" id="RHEA:53832"/>
        <dbReference type="Rhea" id="RHEA-COMP:13656"/>
        <dbReference type="Rhea" id="RHEA-COMP:13657"/>
        <dbReference type="ChEBI" id="CHEBI:15378"/>
        <dbReference type="ChEBI" id="CHEBI:15379"/>
        <dbReference type="ChEBI" id="CHEBI:16526"/>
        <dbReference type="ChEBI" id="CHEBI:16810"/>
        <dbReference type="ChEBI" id="CHEBI:30031"/>
        <dbReference type="ChEBI" id="CHEBI:137731"/>
        <dbReference type="ChEBI" id="CHEBI:137732"/>
        <dbReference type="EC" id="1.14.11.80"/>
    </reaction>
</comment>
<dbReference type="InterPro" id="IPR046942">
    <property type="entry name" value="TET_oxygenase"/>
</dbReference>
<feature type="region of interest" description="Disordered" evidence="14">
    <location>
        <begin position="230"/>
        <end position="287"/>
    </location>
</feature>
<feature type="compositionally biased region" description="Polar residues" evidence="14">
    <location>
        <begin position="557"/>
        <end position="568"/>
    </location>
</feature>
<comment type="cofactor">
    <cofactor evidence="13">
        <name>Zn(2+)</name>
        <dbReference type="ChEBI" id="CHEBI:29105"/>
    </cofactor>
    <text evidence="13">The zinc ions have a structural role.</text>
</comment>
<dbReference type="InterPro" id="IPR040175">
    <property type="entry name" value="TET1/2/3"/>
</dbReference>
<evidence type="ECO:0000256" key="1">
    <source>
        <dbReference type="ARBA" id="ARBA00004286"/>
    </source>
</evidence>
<dbReference type="Proteomes" id="UP001623349">
    <property type="component" value="Unassembled WGS sequence"/>
</dbReference>
<keyword evidence="8 13" id="KW-0560">Oxidoreductase</keyword>
<feature type="region of interest" description="Disordered" evidence="14">
    <location>
        <begin position="706"/>
        <end position="741"/>
    </location>
</feature>
<feature type="region of interest" description="Disordered" evidence="14">
    <location>
        <begin position="617"/>
        <end position="680"/>
    </location>
</feature>
<keyword evidence="5 12" id="KW-0863">Zinc-finger</keyword>
<evidence type="ECO:0000313" key="16">
    <source>
        <dbReference type="EMBL" id="GAB1295181.1"/>
    </source>
</evidence>
<accession>A0ABQ0F808</accession>
<feature type="region of interest" description="Disordered" evidence="14">
    <location>
        <begin position="968"/>
        <end position="999"/>
    </location>
</feature>
<evidence type="ECO:0000256" key="12">
    <source>
        <dbReference type="PROSITE-ProRule" id="PRU00509"/>
    </source>
</evidence>
<evidence type="ECO:0000256" key="3">
    <source>
        <dbReference type="ARBA" id="ARBA00022454"/>
    </source>
</evidence>
<comment type="cofactor">
    <cofactor evidence="13">
        <name>Fe(2+)</name>
        <dbReference type="ChEBI" id="CHEBI:29033"/>
    </cofactor>
    <text evidence="13">Binds 1 Fe(2+) ion per subunit.</text>
</comment>
<keyword evidence="4 13" id="KW-0479">Metal-binding</keyword>
<evidence type="ECO:0000256" key="14">
    <source>
        <dbReference type="SAM" id="MobiDB-lite"/>
    </source>
</evidence>
<feature type="region of interest" description="Disordered" evidence="14">
    <location>
        <begin position="888"/>
        <end position="908"/>
    </location>
</feature>
<feature type="compositionally biased region" description="Basic and acidic residues" evidence="14">
    <location>
        <begin position="1126"/>
        <end position="1136"/>
    </location>
</feature>
<feature type="region of interest" description="Disordered" evidence="14">
    <location>
        <begin position="1232"/>
        <end position="1277"/>
    </location>
</feature>
<feature type="compositionally biased region" description="Polar residues" evidence="14">
    <location>
        <begin position="1745"/>
        <end position="1756"/>
    </location>
</feature>
<feature type="compositionally biased region" description="Basic residues" evidence="14">
    <location>
        <begin position="1"/>
        <end position="34"/>
    </location>
</feature>
<dbReference type="GO" id="GO:0051213">
    <property type="term" value="F:dioxygenase activity"/>
    <property type="evidence" value="ECO:0007669"/>
    <property type="project" value="UniProtKB-KW"/>
</dbReference>
<evidence type="ECO:0000256" key="2">
    <source>
        <dbReference type="ARBA" id="ARBA00007502"/>
    </source>
</evidence>
<feature type="compositionally biased region" description="Basic and acidic residues" evidence="14">
    <location>
        <begin position="137"/>
        <end position="149"/>
    </location>
</feature>
<feature type="domain" description="CXXC-type" evidence="15">
    <location>
        <begin position="571"/>
        <end position="612"/>
    </location>
</feature>
<feature type="compositionally biased region" description="Basic residues" evidence="14">
    <location>
        <begin position="123"/>
        <end position="135"/>
    </location>
</feature>
<feature type="compositionally biased region" description="Polar residues" evidence="14">
    <location>
        <begin position="888"/>
        <end position="898"/>
    </location>
</feature>
<comment type="caution">
    <text evidence="16">The sequence shown here is derived from an EMBL/GenBank/DDBJ whole genome shotgun (WGS) entry which is preliminary data.</text>
</comment>
<dbReference type="EC" id="1.14.11.80" evidence="13"/>
<reference evidence="16 17" key="1">
    <citation type="submission" date="2024-08" db="EMBL/GenBank/DDBJ databases">
        <title>The draft genome of Apodemus speciosus.</title>
        <authorList>
            <person name="Nabeshima K."/>
            <person name="Suzuki S."/>
            <person name="Onuma M."/>
        </authorList>
    </citation>
    <scope>NUCLEOTIDE SEQUENCE [LARGE SCALE GENOMIC DNA]</scope>
    <source>
        <strain evidence="16">IB14-021</strain>
    </source>
</reference>
<dbReference type="Pfam" id="PF02008">
    <property type="entry name" value="zf-CXXC"/>
    <property type="match status" value="1"/>
</dbReference>
<sequence length="2036" mass="221550">MSRSRPAKPSKPVKTKLQKKKSSQVKKKMSKQAVKHGSSGKAVNPGKLKQLSKRRDGKKETDDKIPTRPPSLLTRAGAARMNQDRNQVLFQNPESLTCNGFTMALRRTSLSWRLSQRPVFTPKPKKVPPTKKQCTHHIQDDPAVKHSENDSLLSQDAATSPDTENITGEQNTSLGEGESQEIIQSCPQRMEDSQSCTSAYENLDAGISWPLEGTHCEDLLSHQAFDTVSTSPQECAPLPQRSTSEVTSPKDASHHQLVDLSSQVDSPKLPDPSPNPTGSDHTGFPDSSFRIVPELDLKTCMSLDESVYPTALIRFILAGTQPEVLDTKPQDETLKTTPEQAGSHPNQVLDATSVLGQAFSTLPPQWGFPGANLLHGEALGKGSDSPEDLGAISMLNQQETVGTDTEPPPDPPIFLPQPPSTVATYTSPPSGPEPHSSASCGLGVQGATPILTLDSGHIPQAPPNSESSSIPLVIAASEIQAEKQFGANLFPALAQGFTIAPENELQHAPLDLTQCSQDAPGKLEEGISPVSTTSSADVKATTTSTPSTPVTPVPRAGTSSLPCKSTPPTVERRKRKACGVCEPCQQKSNCGECTYCKNRKNSHQICKKRKCEVLKKKPEAASQAQVTKENKRPQREKKSKVLKTDLNNKPVNGPKSESMDYSRRGHGEEEQRLDSITRPLEDVRENAGGMTGLEVEPWTPNKKSHLAEGQLKGSHDANLTGVENSQPSGDDKPQANPSPTFAQAVRNGMKNVHRLPTDTDLPLNQWNHEEFSKALGNNNSSKLLTEPSNCKDAMSVTTSGGECDHLKGPRNTALFQKPVLSCRSGAEPTIFNNHPDTHGAGGQPRPPGKAPNKEPKDDSPVQPSLLSLMKDRRLTLEQVVAIEALTQLSEAPSENSPSKPERVEETRQRTANLLDSCKAILHSVRKDLQDPNDQGKRLHHDPVVFNGQTRTFKSPAGDSFAANQALTKSRGYSSSPAADKKSIAGGKAPSDGFKNSHPLPADRQNLENCSQVLCCNQKLNSHDPSCQDAPYSQIEEDVAAQLTQLASTINHINPEVRNAESTTGSLVVAKNTQQKHSLEKRVVPQKPPSGIQNKPSVPSKKPKKTQKKAKTTPHTSKRKKKPPAHSSHENDQKKQEQLAIEYRKMHDIWMSSKFQRFGQSGPRSFPALLRNIPIFNQIVKPTTQSKTPSQHNKLFPPISQIKFTRNPELAKEKVKVEPSDSLPICQFKTESSGQAFAEPADNSQGQPSVSVDQKGQPLPEPPPSTQGANVMAGAAQTQSHLGAQENLVHQNPPPPLPGTSPDTPLPDPISILRKGEVLSSNGITVVTAKQEAQTSSNGPLGPTVDSAQEEFNESVMDFLSKPAKDLIAGLKEQETVTCGCDGVFGQKGKAIRIEKIVFTGKEGKSSQGCPVAKWVIRRSSPEEKVICLVRVREDHHCPTAVIVVLILLWEGISRPMADRLYKDLTENLRSYSGHPTDRRCTLNKKRTCTCQGIDPNTCGASFSFGCSWSMYFNGCKFGRSENPRKFRLAPTYPLHNYYKRITGMSAEGSDMKTGWVIPDRKILISKEERQLEENLQDLATVLAPIYKQMAPVAYQNQVEYEDVAGACRLGNEEGRPFSGVTCCMDFCAHSHKDIHNMNNGSTVVCTLIREDGRDTNVPQDEQLHVLPLYRLADTDEFGSVEGMEAKIQSGAIQVNGPTRKRRLRFVEPVPRCGKRAKLKEKTNKSGAADLGKKRVSGSPKGAPGSHNTKSPSSASPTPHLVKEESPDFCPLQTSSTETSTCMYNKTASGGFPETSSILHCTMPSGAHSGANAAAGECTGMAQPAEVAALPHQSLPTADSPAHAEPLTGPSEQLTSNQSNQQLPFLSNPQKLASCPAEDEPPSEADEPRCPEDDTFPQLDEFWSDSEEIYADPSFGGVAIAPIHGSVLIECARRELHATTSLSSPSREYPFRLSLVFYQHKNLNKPNHGFDYNRIKCKCKKPTKKKPADREGPDLSPEANLSYQIPSRVASTLTRDNIVTVSPYSLTRVAGPYNRWV</sequence>
<evidence type="ECO:0000256" key="7">
    <source>
        <dbReference type="ARBA" id="ARBA00022964"/>
    </source>
</evidence>
<protein>
    <recommendedName>
        <fullName evidence="13">Methylcytosine dioxygenase TET</fullName>
        <ecNumber evidence="13">1.14.11.80</ecNumber>
    </recommendedName>
</protein>
<proteinExistence type="inferred from homology"/>
<feature type="region of interest" description="Disordered" evidence="14">
    <location>
        <begin position="516"/>
        <end position="569"/>
    </location>
</feature>
<evidence type="ECO:0000313" key="17">
    <source>
        <dbReference type="Proteomes" id="UP001623349"/>
    </source>
</evidence>
<feature type="region of interest" description="Disordered" evidence="14">
    <location>
        <begin position="1870"/>
        <end position="1897"/>
    </location>
</feature>
<feature type="compositionally biased region" description="Basic and acidic residues" evidence="14">
    <location>
        <begin position="53"/>
        <end position="66"/>
    </location>
</feature>
<gene>
    <name evidence="16" type="ORF">APTSU1_001041500</name>
</gene>
<feature type="region of interest" description="Disordered" evidence="14">
    <location>
        <begin position="119"/>
        <end position="178"/>
    </location>
</feature>
<feature type="compositionally biased region" description="Low complexity" evidence="14">
    <location>
        <begin position="541"/>
        <end position="554"/>
    </location>
</feature>
<evidence type="ECO:0000256" key="6">
    <source>
        <dbReference type="ARBA" id="ARBA00022833"/>
    </source>
</evidence>
<keyword evidence="17" id="KW-1185">Reference proteome</keyword>
<keyword evidence="3" id="KW-0158">Chromosome</keyword>
<feature type="region of interest" description="Disordered" evidence="14">
    <location>
        <begin position="1"/>
        <end position="78"/>
    </location>
</feature>
<evidence type="ECO:0000256" key="5">
    <source>
        <dbReference type="ARBA" id="ARBA00022771"/>
    </source>
</evidence>
<feature type="compositionally biased region" description="Basic residues" evidence="14">
    <location>
        <begin position="1100"/>
        <end position="1123"/>
    </location>
</feature>
<keyword evidence="9 13" id="KW-0408">Iron</keyword>
<evidence type="ECO:0000256" key="9">
    <source>
        <dbReference type="ARBA" id="ARBA00023004"/>
    </source>
</evidence>
<dbReference type="Pfam" id="PF12851">
    <property type="entry name" value="Tet_JBP"/>
    <property type="match status" value="1"/>
</dbReference>
<feature type="compositionally biased region" description="Basic and acidic residues" evidence="14">
    <location>
        <begin position="899"/>
        <end position="908"/>
    </location>
</feature>
<dbReference type="SMART" id="SM01333">
    <property type="entry name" value="Tet_JBP"/>
    <property type="match status" value="1"/>
</dbReference>
<dbReference type="EMBL" id="BAAFST010000010">
    <property type="protein sequence ID" value="GAB1295181.1"/>
    <property type="molecule type" value="Genomic_DNA"/>
</dbReference>
<feature type="compositionally biased region" description="Basic and acidic residues" evidence="14">
    <location>
        <begin position="657"/>
        <end position="680"/>
    </location>
</feature>